<dbReference type="Pfam" id="PF07052">
    <property type="entry name" value="Hep_59"/>
    <property type="match status" value="1"/>
</dbReference>
<feature type="compositionally biased region" description="Basic and acidic residues" evidence="4">
    <location>
        <begin position="94"/>
        <end position="112"/>
    </location>
</feature>
<comment type="subcellular location">
    <subcellularLocation>
        <location evidence="1">Nucleus</location>
    </subcellularLocation>
</comment>
<evidence type="ECO:0000256" key="4">
    <source>
        <dbReference type="SAM" id="MobiDB-lite"/>
    </source>
</evidence>
<evidence type="ECO:0000256" key="1">
    <source>
        <dbReference type="ARBA" id="ARBA00004123"/>
    </source>
</evidence>
<dbReference type="GO" id="GO:0000398">
    <property type="term" value="P:mRNA splicing, via spliceosome"/>
    <property type="evidence" value="ECO:0007669"/>
    <property type="project" value="TreeGrafter"/>
</dbReference>
<dbReference type="InterPro" id="IPR010756">
    <property type="entry name" value="Tls1-like"/>
</dbReference>
<evidence type="ECO:0000313" key="5">
    <source>
        <dbReference type="EMBL" id="SNX87519.1"/>
    </source>
</evidence>
<feature type="compositionally biased region" description="Gly residues" evidence="4">
    <location>
        <begin position="125"/>
        <end position="134"/>
    </location>
</feature>
<protein>
    <recommendedName>
        <fullName evidence="7">Hepatocellular carcinoma-associated antigen 59-domain-containing protein</fullName>
    </recommendedName>
</protein>
<proteinExistence type="inferred from homology"/>
<organism evidence="5 6">
    <name type="scientific">Melanopsichium pennsylvanicum</name>
    <dbReference type="NCBI Taxonomy" id="63383"/>
    <lineage>
        <taxon>Eukaryota</taxon>
        <taxon>Fungi</taxon>
        <taxon>Dikarya</taxon>
        <taxon>Basidiomycota</taxon>
        <taxon>Ustilaginomycotina</taxon>
        <taxon>Ustilaginomycetes</taxon>
        <taxon>Ustilaginales</taxon>
        <taxon>Ustilaginaceae</taxon>
        <taxon>Melanopsichium</taxon>
    </lineage>
</organism>
<dbReference type="PANTHER" id="PTHR13486:SF2">
    <property type="entry name" value="SPLICING FACTOR C9ORF78"/>
    <property type="match status" value="1"/>
</dbReference>
<dbReference type="Proteomes" id="UP001294444">
    <property type="component" value="Unassembled WGS sequence"/>
</dbReference>
<accession>A0AAJ4XQU7</accession>
<keyword evidence="6" id="KW-1185">Reference proteome</keyword>
<evidence type="ECO:0000313" key="6">
    <source>
        <dbReference type="Proteomes" id="UP001294444"/>
    </source>
</evidence>
<reference evidence="5" key="1">
    <citation type="submission" date="2023-10" db="EMBL/GenBank/DDBJ databases">
        <authorList>
            <person name="Guldener U."/>
        </authorList>
    </citation>
    <scope>NUCLEOTIDE SEQUENCE</scope>
    <source>
        <strain evidence="5">Mp4</strain>
    </source>
</reference>
<comment type="similarity">
    <text evidence="2">Belongs to the TLS1 family.</text>
</comment>
<dbReference type="AlphaFoldDB" id="A0AAJ4XQU7"/>
<name>A0AAJ4XQU7_9BASI</name>
<evidence type="ECO:0000256" key="2">
    <source>
        <dbReference type="ARBA" id="ARBA00007643"/>
    </source>
</evidence>
<feature type="region of interest" description="Disordered" evidence="4">
    <location>
        <begin position="1"/>
        <end position="156"/>
    </location>
</feature>
<dbReference type="PANTHER" id="PTHR13486">
    <property type="entry name" value="TELOMERE LENGTH AND SILENCING PROTEIN 1 TLS1 FAMILY MEMBER"/>
    <property type="match status" value="1"/>
</dbReference>
<gene>
    <name evidence="5" type="ORF">MEPE_06229</name>
</gene>
<dbReference type="GO" id="GO:0005681">
    <property type="term" value="C:spliceosomal complex"/>
    <property type="evidence" value="ECO:0007669"/>
    <property type="project" value="TreeGrafter"/>
</dbReference>
<evidence type="ECO:0008006" key="7">
    <source>
        <dbReference type="Google" id="ProtNLM"/>
    </source>
</evidence>
<feature type="compositionally biased region" description="Polar residues" evidence="4">
    <location>
        <begin position="22"/>
        <end position="40"/>
    </location>
</feature>
<evidence type="ECO:0000256" key="3">
    <source>
        <dbReference type="ARBA" id="ARBA00023242"/>
    </source>
</evidence>
<feature type="region of interest" description="Disordered" evidence="4">
    <location>
        <begin position="302"/>
        <end position="346"/>
    </location>
</feature>
<dbReference type="EMBL" id="OAPG01000019">
    <property type="protein sequence ID" value="SNX87519.1"/>
    <property type="molecule type" value="Genomic_DNA"/>
</dbReference>
<comment type="caution">
    <text evidence="5">The sequence shown here is derived from an EMBL/GenBank/DDBJ whole genome shotgun (WGS) entry which is preliminary data.</text>
</comment>
<sequence length="346" mass="38023">MSSEAGPSSAPLFKKRGKSHTTSRISSSVIDNPAPSTSINPGVASDLNPAKTADLDGEENSVQDLIALRSLNRKPTGIELERLNKGDRKKGKQPQKEKSAAQQVEDRWEAQMKRGGLMASDSSSGGYGGGGGAAGEAIEAESDEEAGSKGRRLVRKNNFQGETGTIDVDKHMMAYIEEEMKKRTGRSALPSDLDGTAMRRALDDPEDSLYAMAERYKELQRSIKSEQTQEEREGNVALSAAMLSSIPEVDLGIHSRMKNIEETERAKREFYKKRKKEGAVDAPTADEAYANARFQRARPRANNLDFQHRPAEGSHGAAGGDRGARKQMATDQLAVDRFRKRQRKFR</sequence>
<keyword evidence="3" id="KW-0539">Nucleus</keyword>